<protein>
    <recommendedName>
        <fullName evidence="7">Fe2OG dioxygenase domain-containing protein</fullName>
    </recommendedName>
</protein>
<dbReference type="Pfam" id="PF13640">
    <property type="entry name" value="2OG-FeII_Oxy_3"/>
    <property type="match status" value="1"/>
</dbReference>
<evidence type="ECO:0000313" key="9">
    <source>
        <dbReference type="Proteomes" id="UP000241818"/>
    </source>
</evidence>
<dbReference type="InterPro" id="IPR006620">
    <property type="entry name" value="Pro_4_hyd_alph"/>
</dbReference>
<dbReference type="RefSeq" id="XP_024723225.1">
    <property type="nucleotide sequence ID" value="XM_024862426.1"/>
</dbReference>
<dbReference type="STRING" id="857342.A0A2T3B8H1"/>
<comment type="cofactor">
    <cofactor evidence="1">
        <name>L-ascorbate</name>
        <dbReference type="ChEBI" id="CHEBI:38290"/>
    </cofactor>
</comment>
<evidence type="ECO:0000256" key="2">
    <source>
        <dbReference type="ARBA" id="ARBA00022723"/>
    </source>
</evidence>
<evidence type="ECO:0000313" key="8">
    <source>
        <dbReference type="EMBL" id="PSS23179.1"/>
    </source>
</evidence>
<feature type="domain" description="Fe2OG dioxygenase" evidence="7">
    <location>
        <begin position="352"/>
        <end position="475"/>
    </location>
</feature>
<evidence type="ECO:0000256" key="3">
    <source>
        <dbReference type="ARBA" id="ARBA00022964"/>
    </source>
</evidence>
<keyword evidence="3" id="KW-0223">Dioxygenase</keyword>
<keyword evidence="9" id="KW-1185">Reference proteome</keyword>
<sequence length="483" mass="52911">MAKSKTKRRAQGPENVGTAKKVKTSGTITPPPDGTEPKTLRSVGLEEDDLDIAVDTLRTLTENPSVIKTKACKDLRTAVYEFRQACTTGLNVSGDTNLTARISGALADGGYMEARILLSEMRIRGKKPKLGALCRWVRDLDVVSGLAEQLDEAGRARTSREEELLVVLDAILRLTGPTDYTGGAVGAGPINPRQAWDLRDDGPRRMVYDAVQDGSIFDSLPTDVATKFRIIEETPGLQRKPPNLHPAILHASRDDTILLSPNAPKTSIHTHPVVPNLHLLKDVLSAEECTQIIAVAEKIGFTPDAPIRAEGEESSILAHNFYWIIDTAFHDKLWSRVQAFVPENVGGKKVRGLNRRFRVYRYVPGAEYRAHIDGAWPPSSIDPIHSTYIYDASPPDAKQSSLFTFLIYLNDEFAAGETSFFLPSAREGCLNAYSVKPIQGSVAMFPHGETEGSLLHEGTGVRRGAKYVIRTDVLYDVDVGVGN</sequence>
<organism evidence="8 9">
    <name type="scientific">Amorphotheca resinae ATCC 22711</name>
    <dbReference type="NCBI Taxonomy" id="857342"/>
    <lineage>
        <taxon>Eukaryota</taxon>
        <taxon>Fungi</taxon>
        <taxon>Dikarya</taxon>
        <taxon>Ascomycota</taxon>
        <taxon>Pezizomycotina</taxon>
        <taxon>Leotiomycetes</taxon>
        <taxon>Helotiales</taxon>
        <taxon>Amorphothecaceae</taxon>
        <taxon>Amorphotheca</taxon>
    </lineage>
</organism>
<dbReference type="InterPro" id="IPR045054">
    <property type="entry name" value="P4HA-like"/>
</dbReference>
<evidence type="ECO:0000256" key="6">
    <source>
        <dbReference type="SAM" id="MobiDB-lite"/>
    </source>
</evidence>
<reference evidence="8 9" key="1">
    <citation type="journal article" date="2018" name="New Phytol.">
        <title>Comparative genomics and transcriptomics depict ericoid mycorrhizal fungi as versatile saprotrophs and plant mutualists.</title>
        <authorList>
            <person name="Martino E."/>
            <person name="Morin E."/>
            <person name="Grelet G.A."/>
            <person name="Kuo A."/>
            <person name="Kohler A."/>
            <person name="Daghino S."/>
            <person name="Barry K.W."/>
            <person name="Cichocki N."/>
            <person name="Clum A."/>
            <person name="Dockter R.B."/>
            <person name="Hainaut M."/>
            <person name="Kuo R.C."/>
            <person name="LaButti K."/>
            <person name="Lindahl B.D."/>
            <person name="Lindquist E.A."/>
            <person name="Lipzen A."/>
            <person name="Khouja H.R."/>
            <person name="Magnuson J."/>
            <person name="Murat C."/>
            <person name="Ohm R.A."/>
            <person name="Singer S.W."/>
            <person name="Spatafora J.W."/>
            <person name="Wang M."/>
            <person name="Veneault-Fourrey C."/>
            <person name="Henrissat B."/>
            <person name="Grigoriev I.V."/>
            <person name="Martin F.M."/>
            <person name="Perotto S."/>
        </authorList>
    </citation>
    <scope>NUCLEOTIDE SEQUENCE [LARGE SCALE GENOMIC DNA]</scope>
    <source>
        <strain evidence="8 9">ATCC 22711</strain>
    </source>
</reference>
<dbReference type="FunFam" id="2.60.120.620:FF:000020">
    <property type="entry name" value="Unplaced genomic scaffold supercont2.4, whole genome shotgun sequence"/>
    <property type="match status" value="1"/>
</dbReference>
<name>A0A2T3B8H1_AMORE</name>
<dbReference type="InterPro" id="IPR044862">
    <property type="entry name" value="Pro_4_hyd_alph_FE2OG_OXY"/>
</dbReference>
<dbReference type="GO" id="GO:0005506">
    <property type="term" value="F:iron ion binding"/>
    <property type="evidence" value="ECO:0007669"/>
    <property type="project" value="InterPro"/>
</dbReference>
<dbReference type="SMART" id="SM00702">
    <property type="entry name" value="P4Hc"/>
    <property type="match status" value="1"/>
</dbReference>
<evidence type="ECO:0000256" key="5">
    <source>
        <dbReference type="ARBA" id="ARBA00023004"/>
    </source>
</evidence>
<dbReference type="GeneID" id="36570507"/>
<keyword evidence="4" id="KW-0560">Oxidoreductase</keyword>
<dbReference type="GO" id="GO:0005783">
    <property type="term" value="C:endoplasmic reticulum"/>
    <property type="evidence" value="ECO:0007669"/>
    <property type="project" value="TreeGrafter"/>
</dbReference>
<evidence type="ECO:0000256" key="4">
    <source>
        <dbReference type="ARBA" id="ARBA00023002"/>
    </source>
</evidence>
<dbReference type="Gene3D" id="2.60.120.620">
    <property type="entry name" value="q2cbj1_9rhob like domain"/>
    <property type="match status" value="1"/>
</dbReference>
<dbReference type="PROSITE" id="PS51471">
    <property type="entry name" value="FE2OG_OXY"/>
    <property type="match status" value="1"/>
</dbReference>
<dbReference type="EMBL" id="KZ679008">
    <property type="protein sequence ID" value="PSS23179.1"/>
    <property type="molecule type" value="Genomic_DNA"/>
</dbReference>
<keyword evidence="2" id="KW-0479">Metal-binding</keyword>
<evidence type="ECO:0000259" key="7">
    <source>
        <dbReference type="PROSITE" id="PS51471"/>
    </source>
</evidence>
<dbReference type="InterPro" id="IPR005123">
    <property type="entry name" value="Oxoglu/Fe-dep_dioxygenase_dom"/>
</dbReference>
<dbReference type="AlphaFoldDB" id="A0A2T3B8H1"/>
<dbReference type="Proteomes" id="UP000241818">
    <property type="component" value="Unassembled WGS sequence"/>
</dbReference>
<accession>A0A2T3B8H1</accession>
<dbReference type="InParanoid" id="A0A2T3B8H1"/>
<proteinExistence type="predicted"/>
<dbReference type="OrthoDB" id="69177at2759"/>
<keyword evidence="5" id="KW-0408">Iron</keyword>
<dbReference type="GO" id="GO:0004656">
    <property type="term" value="F:procollagen-proline 4-dioxygenase activity"/>
    <property type="evidence" value="ECO:0007669"/>
    <property type="project" value="TreeGrafter"/>
</dbReference>
<dbReference type="PANTHER" id="PTHR10869:SF247">
    <property type="entry name" value="FE2OG DIOXYGENASE DOMAIN-CONTAINING PROTEIN"/>
    <property type="match status" value="1"/>
</dbReference>
<feature type="compositionally biased region" description="Basic residues" evidence="6">
    <location>
        <begin position="1"/>
        <end position="10"/>
    </location>
</feature>
<dbReference type="GO" id="GO:0031418">
    <property type="term" value="F:L-ascorbic acid binding"/>
    <property type="evidence" value="ECO:0007669"/>
    <property type="project" value="InterPro"/>
</dbReference>
<feature type="region of interest" description="Disordered" evidence="6">
    <location>
        <begin position="1"/>
        <end position="40"/>
    </location>
</feature>
<evidence type="ECO:0000256" key="1">
    <source>
        <dbReference type="ARBA" id="ARBA00001961"/>
    </source>
</evidence>
<gene>
    <name evidence="8" type="ORF">M430DRAFT_135848</name>
</gene>
<dbReference type="PANTHER" id="PTHR10869">
    <property type="entry name" value="PROLYL 4-HYDROXYLASE ALPHA SUBUNIT"/>
    <property type="match status" value="1"/>
</dbReference>